<keyword evidence="1" id="KW-0812">Transmembrane</keyword>
<evidence type="ECO:0000313" key="2">
    <source>
        <dbReference type="EMBL" id="QWZ09281.1"/>
    </source>
</evidence>
<accession>A0A975T0H0</accession>
<dbReference type="Proteomes" id="UP000683575">
    <property type="component" value="Chromosome"/>
</dbReference>
<feature type="transmembrane region" description="Helical" evidence="1">
    <location>
        <begin position="20"/>
        <end position="41"/>
    </location>
</feature>
<evidence type="ECO:0000256" key="1">
    <source>
        <dbReference type="SAM" id="Phobius"/>
    </source>
</evidence>
<dbReference type="AlphaFoldDB" id="A0A975T0H0"/>
<evidence type="ECO:0000313" key="3">
    <source>
        <dbReference type="Proteomes" id="UP000683575"/>
    </source>
</evidence>
<dbReference type="KEGG" id="nps:KRR39_05710"/>
<keyword evidence="1" id="KW-0472">Membrane</keyword>
<name>A0A975T0H0_9ACTN</name>
<proteinExistence type="predicted"/>
<sequence>MSEQHATSATTGRRSTGTLALYVVGQLLVVAVGGSIVGSALGDGSGYGVVFGAFLLGIGLVSLLATLLELAHGRSAHGAVTGTAPDGSPATVLPRAGWVPAISAGFLAVIAGCLVAGALVGLGRGDTGLGVLLLVLGVGFLALLVPVLLGRTRAGGVYLTAQGVTSVKDGAWWRVSWDDVAGVVPDEPLAVVLRDGARPERGRTAPPGWRAEVKAPEGVLAVQTRYLSEDAATLAFLLLAYRDRPDLRAGLGTQASLDWEILRAGS</sequence>
<feature type="transmembrane region" description="Helical" evidence="1">
    <location>
        <begin position="128"/>
        <end position="149"/>
    </location>
</feature>
<organism evidence="2 3">
    <name type="scientific">Nocardioides panacis</name>
    <dbReference type="NCBI Taxonomy" id="2849501"/>
    <lineage>
        <taxon>Bacteria</taxon>
        <taxon>Bacillati</taxon>
        <taxon>Actinomycetota</taxon>
        <taxon>Actinomycetes</taxon>
        <taxon>Propionibacteriales</taxon>
        <taxon>Nocardioidaceae</taxon>
        <taxon>Nocardioides</taxon>
    </lineage>
</organism>
<keyword evidence="3" id="KW-1185">Reference proteome</keyword>
<gene>
    <name evidence="2" type="ORF">KRR39_05710</name>
</gene>
<protein>
    <submittedName>
        <fullName evidence="2">Uncharacterized protein</fullName>
    </submittedName>
</protein>
<feature type="transmembrane region" description="Helical" evidence="1">
    <location>
        <begin position="47"/>
        <end position="68"/>
    </location>
</feature>
<reference evidence="2" key="1">
    <citation type="submission" date="2021-06" db="EMBL/GenBank/DDBJ databases">
        <title>Complete genome sequence of Nocardioides sp. G188.</title>
        <authorList>
            <person name="Im W.-T."/>
        </authorList>
    </citation>
    <scope>NUCLEOTIDE SEQUENCE</scope>
    <source>
        <strain evidence="2">G188</strain>
    </source>
</reference>
<keyword evidence="1" id="KW-1133">Transmembrane helix</keyword>
<feature type="transmembrane region" description="Helical" evidence="1">
    <location>
        <begin position="98"/>
        <end position="122"/>
    </location>
</feature>
<dbReference type="EMBL" id="CP077062">
    <property type="protein sequence ID" value="QWZ09281.1"/>
    <property type="molecule type" value="Genomic_DNA"/>
</dbReference>
<dbReference type="RefSeq" id="WP_216941127.1">
    <property type="nucleotide sequence ID" value="NZ_CP077062.1"/>
</dbReference>